<protein>
    <submittedName>
        <fullName evidence="1">Uncharacterized protein</fullName>
    </submittedName>
</protein>
<evidence type="ECO:0000313" key="1">
    <source>
        <dbReference type="EMBL" id="MFC3323222.1"/>
    </source>
</evidence>
<sequence length="88" mass="10073">MIFVITAAKEAEHLKTIFGSRYDSYARCTPMFWPKLSQYKDSPEVVFSPKALERNFFDGLYFPAAFPAIEATEQLQEAGYLPILMTII</sequence>
<organism evidence="1 2">
    <name type="scientific">Mesorhizobium cantuariense</name>
    <dbReference type="NCBI Taxonomy" id="1300275"/>
    <lineage>
        <taxon>Bacteria</taxon>
        <taxon>Pseudomonadati</taxon>
        <taxon>Pseudomonadota</taxon>
        <taxon>Alphaproteobacteria</taxon>
        <taxon>Hyphomicrobiales</taxon>
        <taxon>Phyllobacteriaceae</taxon>
        <taxon>Mesorhizobium</taxon>
    </lineage>
</organism>
<name>A0ABV7MQ92_9HYPH</name>
<evidence type="ECO:0000313" key="2">
    <source>
        <dbReference type="Proteomes" id="UP001595648"/>
    </source>
</evidence>
<dbReference type="Proteomes" id="UP001595648">
    <property type="component" value="Unassembled WGS sequence"/>
</dbReference>
<proteinExistence type="predicted"/>
<dbReference type="EMBL" id="JBHRVD010000001">
    <property type="protein sequence ID" value="MFC3323222.1"/>
    <property type="molecule type" value="Genomic_DNA"/>
</dbReference>
<gene>
    <name evidence="1" type="ORF">ACFOJ9_15745</name>
</gene>
<dbReference type="RefSeq" id="WP_378979683.1">
    <property type="nucleotide sequence ID" value="NZ_JBHRVD010000001.1"/>
</dbReference>
<reference evidence="2" key="1">
    <citation type="journal article" date="2019" name="Int. J. Syst. Evol. Microbiol.">
        <title>The Global Catalogue of Microorganisms (GCM) 10K type strain sequencing project: providing services to taxonomists for standard genome sequencing and annotation.</title>
        <authorList>
            <consortium name="The Broad Institute Genomics Platform"/>
            <consortium name="The Broad Institute Genome Sequencing Center for Infectious Disease"/>
            <person name="Wu L."/>
            <person name="Ma J."/>
        </authorList>
    </citation>
    <scope>NUCLEOTIDE SEQUENCE [LARGE SCALE GENOMIC DNA]</scope>
    <source>
        <strain evidence="2">ICMP 19515</strain>
    </source>
</reference>
<keyword evidence="2" id="KW-1185">Reference proteome</keyword>
<accession>A0ABV7MQ92</accession>
<comment type="caution">
    <text evidence="1">The sequence shown here is derived from an EMBL/GenBank/DDBJ whole genome shotgun (WGS) entry which is preliminary data.</text>
</comment>